<organism evidence="2 3">
    <name type="scientific">Anaerocolumna chitinilytica</name>
    <dbReference type="NCBI Taxonomy" id="1727145"/>
    <lineage>
        <taxon>Bacteria</taxon>
        <taxon>Bacillati</taxon>
        <taxon>Bacillota</taxon>
        <taxon>Clostridia</taxon>
        <taxon>Lachnospirales</taxon>
        <taxon>Lachnospiraceae</taxon>
        <taxon>Anaerocolumna</taxon>
    </lineage>
</organism>
<gene>
    <name evidence="2" type="ORF">bsdcttw_30320</name>
</gene>
<feature type="transmembrane region" description="Helical" evidence="1">
    <location>
        <begin position="205"/>
        <end position="223"/>
    </location>
</feature>
<sequence length="502" mass="58033">MYAVIGLAYFMFRYLKQDRKKSVVESDSRLRSFFRMNSYINRRYLNSDALFVMICVSLVIAYHFFTAIAAIFMVIAIGLAYLPKVLKKQYFVPLMFCGIMGAVIAVLPMAAFLARGVPFNGSMNWATSVIEGKKWQGAETKYETNLNEALGENVAGEGNEDTSAEDETKVKIDYSKMSAKEIVIYVGNSLFSFASTTIYNEEAILVLFVCMLLGFLCSILMILRKKTRSIGQVYLAIIINMFILCIFGAAKKLGIVQLIEVARIATFAEPISGFIYIIPLDFAFRIAGGWKNRYYQAFLRTFSLFLGVGIASAIILLGWVHSFFYFDQAYYNESEYVLRNIKKTYPKDTYTIVSPTEEYYDVLDYGYHTQLAQFMDMVNGNQKLFTFPTKYVFFFIEKHVLNDYIYGYVDVNLKYAAKNFAYLGDVQDYYYQRAVIESQAYYWAQEFKKRYPDNFKVYFEDDIYVVYMMKQNVYSPYDPQIDYLSDYADEIKAIEKKADGTQ</sequence>
<keyword evidence="3" id="KW-1185">Reference proteome</keyword>
<feature type="transmembrane region" description="Helical" evidence="1">
    <location>
        <begin position="302"/>
        <end position="326"/>
    </location>
</feature>
<dbReference type="Proteomes" id="UP000515703">
    <property type="component" value="Chromosome"/>
</dbReference>
<proteinExistence type="predicted"/>
<feature type="transmembrane region" description="Helical" evidence="1">
    <location>
        <begin position="50"/>
        <end position="78"/>
    </location>
</feature>
<reference evidence="2 3" key="2">
    <citation type="submission" date="2020-08" db="EMBL/GenBank/DDBJ databases">
        <authorList>
            <person name="Ueki A."/>
            <person name="Tonouchi A."/>
        </authorList>
    </citation>
    <scope>NUCLEOTIDE SEQUENCE [LARGE SCALE GENOMIC DNA]</scope>
    <source>
        <strain evidence="2 3">CTTW</strain>
    </source>
</reference>
<name>A0A7I8DRV9_9FIRM</name>
<keyword evidence="1" id="KW-0472">Membrane</keyword>
<protein>
    <submittedName>
        <fullName evidence="2">Uncharacterized protein</fullName>
    </submittedName>
</protein>
<keyword evidence="1" id="KW-0812">Transmembrane</keyword>
<reference evidence="2 3" key="1">
    <citation type="submission" date="2020-08" db="EMBL/GenBank/DDBJ databases">
        <title>Draft genome sequencing of an Anaerocolumna strain isolated from anoxic soil subjected to BSD treatment.</title>
        <authorList>
            <person name="Uek A."/>
            <person name="Tonouchi A."/>
        </authorList>
    </citation>
    <scope>NUCLEOTIDE SEQUENCE [LARGE SCALE GENOMIC DNA]</scope>
    <source>
        <strain evidence="2 3">CTTW</strain>
    </source>
</reference>
<dbReference type="AlphaFoldDB" id="A0A7I8DRV9"/>
<accession>A0A7I8DRV9</accession>
<evidence type="ECO:0000256" key="1">
    <source>
        <dbReference type="SAM" id="Phobius"/>
    </source>
</evidence>
<evidence type="ECO:0000313" key="2">
    <source>
        <dbReference type="EMBL" id="BCJ99991.1"/>
    </source>
</evidence>
<evidence type="ECO:0000313" key="3">
    <source>
        <dbReference type="Proteomes" id="UP000515703"/>
    </source>
</evidence>
<keyword evidence="1" id="KW-1133">Transmembrane helix</keyword>
<feature type="transmembrane region" description="Helical" evidence="1">
    <location>
        <begin position="182"/>
        <end position="199"/>
    </location>
</feature>
<dbReference type="KEGG" id="acht:bsdcttw_30320"/>
<dbReference type="EMBL" id="AP023368">
    <property type="protein sequence ID" value="BCJ99991.1"/>
    <property type="molecule type" value="Genomic_DNA"/>
</dbReference>
<feature type="transmembrane region" description="Helical" evidence="1">
    <location>
        <begin position="90"/>
        <end position="114"/>
    </location>
</feature>
<feature type="transmembrane region" description="Helical" evidence="1">
    <location>
        <begin position="230"/>
        <end position="250"/>
    </location>
</feature>
<feature type="transmembrane region" description="Helical" evidence="1">
    <location>
        <begin position="270"/>
        <end position="290"/>
    </location>
</feature>